<evidence type="ECO:0000313" key="4">
    <source>
        <dbReference type="Proteomes" id="UP001596505"/>
    </source>
</evidence>
<keyword evidence="1" id="KW-0812">Transmembrane</keyword>
<dbReference type="EMBL" id="JBHTCO010000013">
    <property type="protein sequence ID" value="MFC7393520.1"/>
    <property type="molecule type" value="Genomic_DNA"/>
</dbReference>
<organism evidence="3 4">
    <name type="scientific">Scopulibacillus cellulosilyticus</name>
    <dbReference type="NCBI Taxonomy" id="2665665"/>
    <lineage>
        <taxon>Bacteria</taxon>
        <taxon>Bacillati</taxon>
        <taxon>Bacillota</taxon>
        <taxon>Bacilli</taxon>
        <taxon>Bacillales</taxon>
        <taxon>Sporolactobacillaceae</taxon>
        <taxon>Scopulibacillus</taxon>
    </lineage>
</organism>
<evidence type="ECO:0000313" key="3">
    <source>
        <dbReference type="EMBL" id="MFC7393520.1"/>
    </source>
</evidence>
<dbReference type="PANTHER" id="PTHR36435:SF6">
    <property type="entry name" value="ABORTIVE INFECTION PROTEIN"/>
    <property type="match status" value="1"/>
</dbReference>
<keyword evidence="4" id="KW-1185">Reference proteome</keyword>
<feature type="transmembrane region" description="Helical" evidence="1">
    <location>
        <begin position="150"/>
        <end position="166"/>
    </location>
</feature>
<dbReference type="RefSeq" id="WP_380966026.1">
    <property type="nucleotide sequence ID" value="NZ_JBHTCO010000013.1"/>
</dbReference>
<feature type="domain" description="CAAX prenyl protease 2/Lysostaphin resistance protein A-like" evidence="2">
    <location>
        <begin position="120"/>
        <end position="204"/>
    </location>
</feature>
<gene>
    <name evidence="3" type="ORF">ACFQRG_11200</name>
</gene>
<dbReference type="InterPro" id="IPR052710">
    <property type="entry name" value="CAAX_protease"/>
</dbReference>
<evidence type="ECO:0000256" key="1">
    <source>
        <dbReference type="SAM" id="Phobius"/>
    </source>
</evidence>
<sequence>MPKRYWWILITYILCQLSGILAVITPILHIVPVSQRAGVWTIISFSITLIVFLLLLKPEWSKIHEPHQASLADSALWAFGGIFLVFVAQIVAGLIEQHIFGESSESKNTDQIMDMAKMSPYVILVISIIGPILEETVFRKVIFGSIYKKTNFFIAGLISSLIFAFAHMDKHILVYTLVGFVLCYLYKKSGRIIVSMFAHAAMNSLVVLLTFSGIQNIKQQFIHFIGGFM</sequence>
<feature type="transmembrane region" description="Helical" evidence="1">
    <location>
        <begin position="194"/>
        <end position="214"/>
    </location>
</feature>
<reference evidence="4" key="1">
    <citation type="journal article" date="2019" name="Int. J. Syst. Evol. Microbiol.">
        <title>The Global Catalogue of Microorganisms (GCM) 10K type strain sequencing project: providing services to taxonomists for standard genome sequencing and annotation.</title>
        <authorList>
            <consortium name="The Broad Institute Genomics Platform"/>
            <consortium name="The Broad Institute Genome Sequencing Center for Infectious Disease"/>
            <person name="Wu L."/>
            <person name="Ma J."/>
        </authorList>
    </citation>
    <scope>NUCLEOTIDE SEQUENCE [LARGE SCALE GENOMIC DNA]</scope>
    <source>
        <strain evidence="4">CGMCC 1.16305</strain>
    </source>
</reference>
<feature type="transmembrane region" description="Helical" evidence="1">
    <location>
        <begin position="7"/>
        <end position="31"/>
    </location>
</feature>
<evidence type="ECO:0000259" key="2">
    <source>
        <dbReference type="Pfam" id="PF02517"/>
    </source>
</evidence>
<feature type="transmembrane region" description="Helical" evidence="1">
    <location>
        <begin position="172"/>
        <end position="187"/>
    </location>
</feature>
<dbReference type="InterPro" id="IPR003675">
    <property type="entry name" value="Rce1/LyrA-like_dom"/>
</dbReference>
<keyword evidence="1" id="KW-1133">Transmembrane helix</keyword>
<dbReference type="Proteomes" id="UP001596505">
    <property type="component" value="Unassembled WGS sequence"/>
</dbReference>
<dbReference type="GO" id="GO:0016787">
    <property type="term" value="F:hydrolase activity"/>
    <property type="evidence" value="ECO:0007669"/>
    <property type="project" value="UniProtKB-KW"/>
</dbReference>
<feature type="transmembrane region" description="Helical" evidence="1">
    <location>
        <begin position="120"/>
        <end position="138"/>
    </location>
</feature>
<accession>A0ABW2PXW2</accession>
<feature type="transmembrane region" description="Helical" evidence="1">
    <location>
        <begin position="76"/>
        <end position="100"/>
    </location>
</feature>
<feature type="transmembrane region" description="Helical" evidence="1">
    <location>
        <begin position="37"/>
        <end position="56"/>
    </location>
</feature>
<dbReference type="PANTHER" id="PTHR36435">
    <property type="entry name" value="SLR1288 PROTEIN"/>
    <property type="match status" value="1"/>
</dbReference>
<protein>
    <submittedName>
        <fullName evidence="3">CPBP family intramembrane glutamic endopeptidase</fullName>
        <ecNumber evidence="3">3.4.-.-</ecNumber>
    </submittedName>
</protein>
<keyword evidence="1" id="KW-0472">Membrane</keyword>
<name>A0ABW2PXW2_9BACL</name>
<keyword evidence="3" id="KW-0378">Hydrolase</keyword>
<dbReference type="EC" id="3.4.-.-" evidence="3"/>
<proteinExistence type="predicted"/>
<dbReference type="Pfam" id="PF02517">
    <property type="entry name" value="Rce1-like"/>
    <property type="match status" value="1"/>
</dbReference>
<comment type="caution">
    <text evidence="3">The sequence shown here is derived from an EMBL/GenBank/DDBJ whole genome shotgun (WGS) entry which is preliminary data.</text>
</comment>